<evidence type="ECO:0000313" key="3">
    <source>
        <dbReference type="Proteomes" id="UP000613580"/>
    </source>
</evidence>
<dbReference type="OrthoDB" id="3248009at2759"/>
<reference evidence="2" key="1">
    <citation type="submission" date="2020-05" db="EMBL/GenBank/DDBJ databases">
        <title>Mycena genomes resolve the evolution of fungal bioluminescence.</title>
        <authorList>
            <person name="Tsai I.J."/>
        </authorList>
    </citation>
    <scope>NUCLEOTIDE SEQUENCE</scope>
    <source>
        <strain evidence="2">110903Hualien_Pintung</strain>
    </source>
</reference>
<evidence type="ECO:0000313" key="2">
    <source>
        <dbReference type="EMBL" id="KAF7305290.1"/>
    </source>
</evidence>
<sequence>MSRTSQSPPPVLDDMSRDELLQVAREKEAALHDAEARASTAEKRCTGRHNQCAAQKTPEARTPRADDEEKDPADLARQAGTLYGLTKGMWLVMSAEKTMAVKLDDGYKEETRFAKRTNRIQGELRDVVEVLPEDLHSQRTKTWVADKFKEGLHNQRWNTASRVRHDISAVFRTHIDTGATNEDGTKKEIHAEDLLDSTTRASWAHLIGGKRNRNNKMEYEVFDAPVLHGDFSDSFNAKTFLDSKLVMHVAAAFLYGPSKAVFLATGKGTVSANAVMADIHQITHTTPGLVANAAIYTLWTLSNNNTLRETGTQTGINWQTHHQNILEYLLNGVRQRKAGILKLFHAWDDVLFPDTETGIGSVSGGSSSSAGSGGRRRALDALDAMPSVEPEDEEENETQHNEEQHDEEQHDEEQHDTKD</sequence>
<feature type="compositionally biased region" description="Basic and acidic residues" evidence="1">
    <location>
        <begin position="58"/>
        <end position="67"/>
    </location>
</feature>
<feature type="compositionally biased region" description="Basic and acidic residues" evidence="1">
    <location>
        <begin position="27"/>
        <end position="45"/>
    </location>
</feature>
<protein>
    <submittedName>
        <fullName evidence="2">Uncharacterized protein</fullName>
    </submittedName>
</protein>
<feature type="region of interest" description="Disordered" evidence="1">
    <location>
        <begin position="27"/>
        <end position="71"/>
    </location>
</feature>
<dbReference type="InterPro" id="IPR046521">
    <property type="entry name" value="DUF6698"/>
</dbReference>
<feature type="region of interest" description="Disordered" evidence="1">
    <location>
        <begin position="360"/>
        <end position="419"/>
    </location>
</feature>
<keyword evidence="3" id="KW-1185">Reference proteome</keyword>
<gene>
    <name evidence="2" type="ORF">HMN09_00780200</name>
</gene>
<name>A0A8H6SWN4_MYCCL</name>
<dbReference type="AlphaFoldDB" id="A0A8H6SWN4"/>
<organism evidence="2 3">
    <name type="scientific">Mycena chlorophos</name>
    <name type="common">Agaric fungus</name>
    <name type="synonym">Agaricus chlorophos</name>
    <dbReference type="NCBI Taxonomy" id="658473"/>
    <lineage>
        <taxon>Eukaryota</taxon>
        <taxon>Fungi</taxon>
        <taxon>Dikarya</taxon>
        <taxon>Basidiomycota</taxon>
        <taxon>Agaricomycotina</taxon>
        <taxon>Agaricomycetes</taxon>
        <taxon>Agaricomycetidae</taxon>
        <taxon>Agaricales</taxon>
        <taxon>Marasmiineae</taxon>
        <taxon>Mycenaceae</taxon>
        <taxon>Mycena</taxon>
    </lineage>
</organism>
<dbReference type="Pfam" id="PF20414">
    <property type="entry name" value="DUF6698"/>
    <property type="match status" value="1"/>
</dbReference>
<accession>A0A8H6SWN4</accession>
<feature type="compositionally biased region" description="Low complexity" evidence="1">
    <location>
        <begin position="360"/>
        <end position="370"/>
    </location>
</feature>
<comment type="caution">
    <text evidence="2">The sequence shown here is derived from an EMBL/GenBank/DDBJ whole genome shotgun (WGS) entry which is preliminary data.</text>
</comment>
<evidence type="ECO:0000256" key="1">
    <source>
        <dbReference type="SAM" id="MobiDB-lite"/>
    </source>
</evidence>
<dbReference type="EMBL" id="JACAZE010000010">
    <property type="protein sequence ID" value="KAF7305290.1"/>
    <property type="molecule type" value="Genomic_DNA"/>
</dbReference>
<dbReference type="Proteomes" id="UP000613580">
    <property type="component" value="Unassembled WGS sequence"/>
</dbReference>
<proteinExistence type="predicted"/>